<gene>
    <name evidence="4" type="ORF">ISF26_20445</name>
</gene>
<dbReference type="Pfam" id="PF07992">
    <property type="entry name" value="Pyr_redox_2"/>
    <property type="match status" value="1"/>
</dbReference>
<dbReference type="PRINTS" id="PR00469">
    <property type="entry name" value="PNDRDTASEII"/>
</dbReference>
<evidence type="ECO:0000313" key="5">
    <source>
        <dbReference type="Proteomes" id="UP001054846"/>
    </source>
</evidence>
<dbReference type="InterPro" id="IPR050097">
    <property type="entry name" value="Ferredoxin-NADP_redctase_2"/>
</dbReference>
<evidence type="ECO:0000256" key="2">
    <source>
        <dbReference type="ARBA" id="ARBA00023002"/>
    </source>
</evidence>
<dbReference type="EMBL" id="CP063845">
    <property type="protein sequence ID" value="UFP94106.1"/>
    <property type="molecule type" value="Genomic_DNA"/>
</dbReference>
<dbReference type="RefSeq" id="WP_230841161.1">
    <property type="nucleotide sequence ID" value="NZ_CP063845.1"/>
</dbReference>
<dbReference type="SUPFAM" id="SSF51905">
    <property type="entry name" value="FAD/NAD(P)-binding domain"/>
    <property type="match status" value="1"/>
</dbReference>
<dbReference type="PANTHER" id="PTHR48105">
    <property type="entry name" value="THIOREDOXIN REDUCTASE 1-RELATED-RELATED"/>
    <property type="match status" value="1"/>
</dbReference>
<name>A0ABY3PKE8_9CYAN</name>
<proteinExistence type="predicted"/>
<keyword evidence="1" id="KW-0285">Flavoprotein</keyword>
<dbReference type="Proteomes" id="UP001054846">
    <property type="component" value="Chromosome"/>
</dbReference>
<accession>A0ABY3PKE8</accession>
<evidence type="ECO:0000256" key="1">
    <source>
        <dbReference type="ARBA" id="ARBA00022630"/>
    </source>
</evidence>
<organism evidence="4 5">
    <name type="scientific">Gloeobacter morelensis MG652769</name>
    <dbReference type="NCBI Taxonomy" id="2781736"/>
    <lineage>
        <taxon>Bacteria</taxon>
        <taxon>Bacillati</taxon>
        <taxon>Cyanobacteriota</taxon>
        <taxon>Cyanophyceae</taxon>
        <taxon>Gloeobacterales</taxon>
        <taxon>Gloeobacteraceae</taxon>
        <taxon>Gloeobacter</taxon>
        <taxon>Gloeobacter morelensis</taxon>
    </lineage>
</organism>
<keyword evidence="5" id="KW-1185">Reference proteome</keyword>
<evidence type="ECO:0000259" key="3">
    <source>
        <dbReference type="Pfam" id="PF07992"/>
    </source>
</evidence>
<sequence length="348" mass="38318">MILKREHFDEKQAQLYDVIVAGGGAGGLSAAVYLARYNLKVLVIEKGRGRSFWMQDLWNYVPRVVSGKELIEGGKEMALHYGADWLNGFVEEATDTGEEFHVRVKYRFKNSDYPVFRTKYLIAATGLIDVLPQLENMQNVYEYAGYNLHVCLICDGYEMTDRRAALIAGSEKAINTAFVLNWFTPYITVLTLGAYPVGDEMRAKLADHGYPLIEKPIARFLGKDHVMDGIEFADGASIKVDTGLISMGSLRHDGYLKNLGLLTDGGDIVTESDCRTSHPRVFALGDLKKGLNQVSIAVADGTLAATAIWKEIRRASAPRKWAAPLQEAAARAEESARPEIGLGAPRGG</sequence>
<feature type="domain" description="FAD/NAD(P)-binding" evidence="3">
    <location>
        <begin position="16"/>
        <end position="301"/>
    </location>
</feature>
<reference evidence="4 5" key="1">
    <citation type="journal article" date="2021" name="Genome Biol. Evol.">
        <title>Complete Genome Sequencing of a Novel Gloeobacter Species from a Waterfall Cave in Mexico.</title>
        <authorList>
            <person name="Saw J.H."/>
            <person name="Cardona T."/>
            <person name="Montejano G."/>
        </authorList>
    </citation>
    <scope>NUCLEOTIDE SEQUENCE [LARGE SCALE GENOMIC DNA]</scope>
    <source>
        <strain evidence="4">MG652769</strain>
    </source>
</reference>
<dbReference type="Gene3D" id="3.50.50.60">
    <property type="entry name" value="FAD/NAD(P)-binding domain"/>
    <property type="match status" value="2"/>
</dbReference>
<dbReference type="InterPro" id="IPR036188">
    <property type="entry name" value="FAD/NAD-bd_sf"/>
</dbReference>
<dbReference type="InterPro" id="IPR023753">
    <property type="entry name" value="FAD/NAD-binding_dom"/>
</dbReference>
<evidence type="ECO:0000313" key="4">
    <source>
        <dbReference type="EMBL" id="UFP94106.1"/>
    </source>
</evidence>
<dbReference type="PRINTS" id="PR00368">
    <property type="entry name" value="FADPNR"/>
</dbReference>
<keyword evidence="2" id="KW-0560">Oxidoreductase</keyword>
<protein>
    <submittedName>
        <fullName evidence="4">NAD(P)/FAD-dependent oxidoreductase</fullName>
    </submittedName>
</protein>